<dbReference type="AlphaFoldDB" id="A0A2S7WTE4"/>
<accession>A0A2S7WTE4</accession>
<protein>
    <recommendedName>
        <fullName evidence="3">Outer membrane protein beta-barrel domain-containing protein</fullName>
    </recommendedName>
</protein>
<dbReference type="RefSeq" id="WP_105017465.1">
    <property type="nucleotide sequence ID" value="NZ_MSCN01000001.1"/>
</dbReference>
<proteinExistence type="predicted"/>
<sequence>MSKFFISLFFLFCLVDGFSQEKSKDSISSNKDSIVYKSPYGIRIGIDISKPIKASIDGEYNSGIELVGDYRITKRLFIAAELGYESETTQEDFTNSTSKGSYMRLGINFNAYENWLDMNNEVFVGFRYGLSIFEQTLNSFTPNVVTGQLNTPPYFTGNVNNVPVSSDLNAHWSEIMVGIKVETFKNFFISASVSYKVMISNTEPNNFKTLYSPGFNRIFESGTGFGFNYTLSYLIPFKKK</sequence>
<gene>
    <name evidence="1" type="ORF">BTO18_01475</name>
</gene>
<dbReference type="Pfam" id="PF19515">
    <property type="entry name" value="DUF6048"/>
    <property type="match status" value="1"/>
</dbReference>
<dbReference type="InterPro" id="IPR046111">
    <property type="entry name" value="DUF6048"/>
</dbReference>
<reference evidence="1 2" key="1">
    <citation type="submission" date="2016-12" db="EMBL/GenBank/DDBJ databases">
        <title>Trade-off between light-utilization and light-protection in marine flavobacteria.</title>
        <authorList>
            <person name="Kumagai Y."/>
            <person name="Yoshizawa S."/>
            <person name="Kogure K."/>
            <person name="Iwasaki W."/>
        </authorList>
    </citation>
    <scope>NUCLEOTIDE SEQUENCE [LARGE SCALE GENOMIC DNA]</scope>
    <source>
        <strain evidence="1 2">NBRC 108759</strain>
    </source>
</reference>
<evidence type="ECO:0000313" key="2">
    <source>
        <dbReference type="Proteomes" id="UP000238882"/>
    </source>
</evidence>
<evidence type="ECO:0008006" key="3">
    <source>
        <dbReference type="Google" id="ProtNLM"/>
    </source>
</evidence>
<evidence type="ECO:0000313" key="1">
    <source>
        <dbReference type="EMBL" id="PQJ80863.1"/>
    </source>
</evidence>
<keyword evidence="2" id="KW-1185">Reference proteome</keyword>
<name>A0A2S7WTE4_9FLAO</name>
<organism evidence="1 2">
    <name type="scientific">Polaribacter porphyrae</name>
    <dbReference type="NCBI Taxonomy" id="1137780"/>
    <lineage>
        <taxon>Bacteria</taxon>
        <taxon>Pseudomonadati</taxon>
        <taxon>Bacteroidota</taxon>
        <taxon>Flavobacteriia</taxon>
        <taxon>Flavobacteriales</taxon>
        <taxon>Flavobacteriaceae</taxon>
    </lineage>
</organism>
<dbReference type="Proteomes" id="UP000238882">
    <property type="component" value="Unassembled WGS sequence"/>
</dbReference>
<dbReference type="EMBL" id="MSCN01000001">
    <property type="protein sequence ID" value="PQJ80863.1"/>
    <property type="molecule type" value="Genomic_DNA"/>
</dbReference>
<comment type="caution">
    <text evidence="1">The sequence shown here is derived from an EMBL/GenBank/DDBJ whole genome shotgun (WGS) entry which is preliminary data.</text>
</comment>
<dbReference type="OrthoDB" id="1199048at2"/>